<dbReference type="GO" id="GO:0009307">
    <property type="term" value="P:DNA restriction-modification system"/>
    <property type="evidence" value="ECO:0007669"/>
    <property type="project" value="UniProtKB-KW"/>
</dbReference>
<name>A0A063Y9L5_9GAMM</name>
<accession>A0A063Y9L5</accession>
<dbReference type="GO" id="GO:0044027">
    <property type="term" value="P:negative regulation of gene expression via chromosomal CpG island methylation"/>
    <property type="evidence" value="ECO:0007669"/>
    <property type="project" value="TreeGrafter"/>
</dbReference>
<evidence type="ECO:0000256" key="4">
    <source>
        <dbReference type="ARBA" id="ARBA00022691"/>
    </source>
</evidence>
<dbReference type="GO" id="GO:0032259">
    <property type="term" value="P:methylation"/>
    <property type="evidence" value="ECO:0007669"/>
    <property type="project" value="UniProtKB-KW"/>
</dbReference>
<dbReference type="NCBIfam" id="TIGR00675">
    <property type="entry name" value="dcm"/>
    <property type="match status" value="1"/>
</dbReference>
<comment type="similarity">
    <text evidence="7 8">Belongs to the class I-like SAM-binding methyltransferase superfamily. C5-methyltransferase family.</text>
</comment>
<evidence type="ECO:0000256" key="2">
    <source>
        <dbReference type="ARBA" id="ARBA00022603"/>
    </source>
</evidence>
<dbReference type="Gene3D" id="3.90.120.10">
    <property type="entry name" value="DNA Methylase, subunit A, domain 2"/>
    <property type="match status" value="1"/>
</dbReference>
<dbReference type="RefSeq" id="WP_036542367.1">
    <property type="nucleotide sequence ID" value="NZ_JMSZ01000001.1"/>
</dbReference>
<feature type="active site" evidence="7">
    <location>
        <position position="76"/>
    </location>
</feature>
<dbReference type="OrthoDB" id="9813719at2"/>
<dbReference type="EC" id="2.1.1.37" evidence="1"/>
<sequence>MIGIDLFSGAGGMSLGARLAGIDVQIAVEADPHAATTYLHNHQPKHGMFGDDIRKFKKVNISRRGQPVVVFGGPPCQGFSTSNQKTRSATNEKNWLFREFFRVVKDYHPDWVVFENVKGLLETERGMFVEIILQEFKKLGYEASFGLLHATDFGIPQNRARLFIIGSLHGSKFEFPQSTTDKPVTVQDAIGDLPILSTGASVCYKDYETDPPSDYAHRMRKGLKGCNNHLVTKNNRLIINRYKHIPQGSNWKSIPEELMENYKDRSRCHTGIYRRLELDRPSVVIGNYRKNMLIHPTQDRGLSVREAARIQSFPDDFTFKGSIGFQQQQVGNAVPPLLAEAVFKGLIEQL</sequence>
<dbReference type="SUPFAM" id="SSF53335">
    <property type="entry name" value="S-adenosyl-L-methionine-dependent methyltransferases"/>
    <property type="match status" value="1"/>
</dbReference>
<keyword evidence="10" id="KW-1185">Reference proteome</keyword>
<dbReference type="PANTHER" id="PTHR10629:SF52">
    <property type="entry name" value="DNA (CYTOSINE-5)-METHYLTRANSFERASE 1"/>
    <property type="match status" value="1"/>
</dbReference>
<protein>
    <recommendedName>
        <fullName evidence="1">DNA (cytosine-5-)-methyltransferase</fullName>
        <ecNumber evidence="1">2.1.1.37</ecNumber>
    </recommendedName>
</protein>
<dbReference type="AlphaFoldDB" id="A0A063Y9L5"/>
<keyword evidence="4 7" id="KW-0949">S-adenosyl-L-methionine</keyword>
<evidence type="ECO:0000313" key="9">
    <source>
        <dbReference type="EMBL" id="KDE41401.1"/>
    </source>
</evidence>
<comment type="catalytic activity">
    <reaction evidence="6">
        <text>a 2'-deoxycytidine in DNA + S-adenosyl-L-methionine = a 5-methyl-2'-deoxycytidine in DNA + S-adenosyl-L-homocysteine + H(+)</text>
        <dbReference type="Rhea" id="RHEA:13681"/>
        <dbReference type="Rhea" id="RHEA-COMP:11369"/>
        <dbReference type="Rhea" id="RHEA-COMP:11370"/>
        <dbReference type="ChEBI" id="CHEBI:15378"/>
        <dbReference type="ChEBI" id="CHEBI:57856"/>
        <dbReference type="ChEBI" id="CHEBI:59789"/>
        <dbReference type="ChEBI" id="CHEBI:85452"/>
        <dbReference type="ChEBI" id="CHEBI:85454"/>
        <dbReference type="EC" id="2.1.1.37"/>
    </reaction>
</comment>
<dbReference type="GO" id="GO:0003677">
    <property type="term" value="F:DNA binding"/>
    <property type="evidence" value="ECO:0007669"/>
    <property type="project" value="TreeGrafter"/>
</dbReference>
<evidence type="ECO:0000256" key="1">
    <source>
        <dbReference type="ARBA" id="ARBA00011975"/>
    </source>
</evidence>
<dbReference type="EMBL" id="JMSZ01000001">
    <property type="protein sequence ID" value="KDE41401.1"/>
    <property type="molecule type" value="Genomic_DNA"/>
</dbReference>
<dbReference type="InterPro" id="IPR001525">
    <property type="entry name" value="C5_MeTfrase"/>
</dbReference>
<dbReference type="InterPro" id="IPR031303">
    <property type="entry name" value="C5_meth_CS"/>
</dbReference>
<evidence type="ECO:0000256" key="5">
    <source>
        <dbReference type="ARBA" id="ARBA00022747"/>
    </source>
</evidence>
<dbReference type="GO" id="GO:0003886">
    <property type="term" value="F:DNA (cytosine-5-)-methyltransferase activity"/>
    <property type="evidence" value="ECO:0007669"/>
    <property type="project" value="UniProtKB-EC"/>
</dbReference>
<dbReference type="InterPro" id="IPR029063">
    <property type="entry name" value="SAM-dependent_MTases_sf"/>
</dbReference>
<reference evidence="9 10" key="1">
    <citation type="journal article" date="2005" name="Int. J. Syst. Evol. Microbiol.">
        <title>Nitrincola lacisaponensis gen. nov., sp. nov., a novel alkaliphilic bacterium isolated from an alkaline, saline lake.</title>
        <authorList>
            <person name="Dimitriu P.A."/>
            <person name="Shukla S.K."/>
            <person name="Conradt J."/>
            <person name="Marquez M.C."/>
            <person name="Ventosa A."/>
            <person name="Maglia A."/>
            <person name="Peyton B.M."/>
            <person name="Pinkart H.C."/>
            <person name="Mormile M.R."/>
        </authorList>
    </citation>
    <scope>NUCLEOTIDE SEQUENCE [LARGE SCALE GENOMIC DNA]</scope>
    <source>
        <strain evidence="9 10">4CA</strain>
    </source>
</reference>
<keyword evidence="2 7" id="KW-0489">Methyltransferase</keyword>
<dbReference type="STRING" id="267850.ADINL_0081"/>
<evidence type="ECO:0000256" key="8">
    <source>
        <dbReference type="RuleBase" id="RU000416"/>
    </source>
</evidence>
<dbReference type="PROSITE" id="PS51679">
    <property type="entry name" value="SAM_MT_C5"/>
    <property type="match status" value="1"/>
</dbReference>
<dbReference type="PATRIC" id="fig|267850.7.peg.81"/>
<dbReference type="PANTHER" id="PTHR10629">
    <property type="entry name" value="CYTOSINE-SPECIFIC METHYLTRANSFERASE"/>
    <property type="match status" value="1"/>
</dbReference>
<proteinExistence type="inferred from homology"/>
<dbReference type="PROSITE" id="PS00095">
    <property type="entry name" value="C5_MTASE_2"/>
    <property type="match status" value="1"/>
</dbReference>
<evidence type="ECO:0000256" key="7">
    <source>
        <dbReference type="PROSITE-ProRule" id="PRU01016"/>
    </source>
</evidence>
<comment type="caution">
    <text evidence="9">The sequence shown here is derived from an EMBL/GenBank/DDBJ whole genome shotgun (WGS) entry which is preliminary data.</text>
</comment>
<dbReference type="PRINTS" id="PR00105">
    <property type="entry name" value="C5METTRFRASE"/>
</dbReference>
<keyword evidence="5" id="KW-0680">Restriction system</keyword>
<dbReference type="Gene3D" id="3.40.50.150">
    <property type="entry name" value="Vaccinia Virus protein VP39"/>
    <property type="match status" value="1"/>
</dbReference>
<dbReference type="Pfam" id="PF00145">
    <property type="entry name" value="DNA_methylase"/>
    <property type="match status" value="1"/>
</dbReference>
<keyword evidence="3 7" id="KW-0808">Transferase</keyword>
<evidence type="ECO:0000256" key="6">
    <source>
        <dbReference type="ARBA" id="ARBA00047422"/>
    </source>
</evidence>
<evidence type="ECO:0000256" key="3">
    <source>
        <dbReference type="ARBA" id="ARBA00022679"/>
    </source>
</evidence>
<organism evidence="9 10">
    <name type="scientific">Nitrincola lacisaponensis</name>
    <dbReference type="NCBI Taxonomy" id="267850"/>
    <lineage>
        <taxon>Bacteria</taxon>
        <taxon>Pseudomonadati</taxon>
        <taxon>Pseudomonadota</taxon>
        <taxon>Gammaproteobacteria</taxon>
        <taxon>Oceanospirillales</taxon>
        <taxon>Oceanospirillaceae</taxon>
        <taxon>Nitrincola</taxon>
    </lineage>
</organism>
<evidence type="ECO:0000313" key="10">
    <source>
        <dbReference type="Proteomes" id="UP000027318"/>
    </source>
</evidence>
<dbReference type="Proteomes" id="UP000027318">
    <property type="component" value="Unassembled WGS sequence"/>
</dbReference>
<gene>
    <name evidence="9" type="ORF">ADINL_0081</name>
</gene>
<dbReference type="InterPro" id="IPR050390">
    <property type="entry name" value="C5-Methyltransferase"/>
</dbReference>